<evidence type="ECO:0000259" key="3">
    <source>
        <dbReference type="PROSITE" id="PS50977"/>
    </source>
</evidence>
<dbReference type="Gene3D" id="1.10.357.10">
    <property type="entry name" value="Tetracycline Repressor, domain 2"/>
    <property type="match status" value="1"/>
</dbReference>
<dbReference type="InterPro" id="IPR050109">
    <property type="entry name" value="HTH-type_TetR-like_transc_reg"/>
</dbReference>
<dbReference type="InterPro" id="IPR001647">
    <property type="entry name" value="HTH_TetR"/>
</dbReference>
<dbReference type="AlphaFoldDB" id="A0A934U3Q1"/>
<gene>
    <name evidence="4" type="ORF">JGU71_12500</name>
</gene>
<feature type="DNA-binding region" description="H-T-H motif" evidence="2">
    <location>
        <begin position="43"/>
        <end position="62"/>
    </location>
</feature>
<evidence type="ECO:0000256" key="2">
    <source>
        <dbReference type="PROSITE-ProRule" id="PRU00335"/>
    </source>
</evidence>
<accession>A0A934U3Q1</accession>
<dbReference type="EMBL" id="JAEMNV010000003">
    <property type="protein sequence ID" value="MBJ8339707.1"/>
    <property type="molecule type" value="Genomic_DNA"/>
</dbReference>
<dbReference type="InterPro" id="IPR009057">
    <property type="entry name" value="Homeodomain-like_sf"/>
</dbReference>
<proteinExistence type="predicted"/>
<keyword evidence="1 2" id="KW-0238">DNA-binding</keyword>
<comment type="caution">
    <text evidence="4">The sequence shown here is derived from an EMBL/GenBank/DDBJ whole genome shotgun (WGS) entry which is preliminary data.</text>
</comment>
<sequence length="215" mass="23314">MTLPDTERSYGGRSVADRRAERRARFIDGAVTVFSDKGYAKSSITDICASVELSRRQFYEEFGSREDLLIAVYDKIQDDARAALVAALEGSTSTDPSELATAVMTAYVESVGGDARRAKIAFVEIVGVSERVEQHRFERRANWIQLYEAATHAVFGGIENPPRGGSAMSAIAFIGAVNGLVHQWTIVEPKAPIADLVEVLSRVLLGLVKGPDPVA</sequence>
<reference evidence="4" key="1">
    <citation type="submission" date="2020-12" db="EMBL/GenBank/DDBJ databases">
        <title>Antrihabitans popcorni sp. nov. and Antrihabitans auranticaus sp. nov., isolated from a larva cave.</title>
        <authorList>
            <person name="Lee S.D."/>
            <person name="Kim I.S."/>
        </authorList>
    </citation>
    <scope>NUCLEOTIDE SEQUENCE</scope>
    <source>
        <strain evidence="4">YC3-6</strain>
    </source>
</reference>
<dbReference type="Pfam" id="PF00440">
    <property type="entry name" value="TetR_N"/>
    <property type="match status" value="1"/>
</dbReference>
<dbReference type="RefSeq" id="WP_199704424.1">
    <property type="nucleotide sequence ID" value="NZ_JAEMNV010000003.1"/>
</dbReference>
<dbReference type="PANTHER" id="PTHR30055">
    <property type="entry name" value="HTH-TYPE TRANSCRIPTIONAL REGULATOR RUTR"/>
    <property type="match status" value="1"/>
</dbReference>
<organism evidence="4 5">
    <name type="scientific">Antrihabitans stalagmiti</name>
    <dbReference type="NCBI Taxonomy" id="2799499"/>
    <lineage>
        <taxon>Bacteria</taxon>
        <taxon>Bacillati</taxon>
        <taxon>Actinomycetota</taxon>
        <taxon>Actinomycetes</taxon>
        <taxon>Mycobacteriales</taxon>
        <taxon>Nocardiaceae</taxon>
        <taxon>Antrihabitans</taxon>
    </lineage>
</organism>
<dbReference type="Proteomes" id="UP000655868">
    <property type="component" value="Unassembled WGS sequence"/>
</dbReference>
<evidence type="ECO:0000256" key="1">
    <source>
        <dbReference type="ARBA" id="ARBA00023125"/>
    </source>
</evidence>
<dbReference type="PROSITE" id="PS50977">
    <property type="entry name" value="HTH_TETR_2"/>
    <property type="match status" value="1"/>
</dbReference>
<dbReference type="SUPFAM" id="SSF46689">
    <property type="entry name" value="Homeodomain-like"/>
    <property type="match status" value="1"/>
</dbReference>
<evidence type="ECO:0000313" key="5">
    <source>
        <dbReference type="Proteomes" id="UP000655868"/>
    </source>
</evidence>
<protein>
    <submittedName>
        <fullName evidence="4">TetR/AcrR family transcriptional regulator</fullName>
    </submittedName>
</protein>
<feature type="domain" description="HTH tetR-type" evidence="3">
    <location>
        <begin position="20"/>
        <end position="80"/>
    </location>
</feature>
<dbReference type="GO" id="GO:0000976">
    <property type="term" value="F:transcription cis-regulatory region binding"/>
    <property type="evidence" value="ECO:0007669"/>
    <property type="project" value="TreeGrafter"/>
</dbReference>
<evidence type="ECO:0000313" key="4">
    <source>
        <dbReference type="EMBL" id="MBJ8339707.1"/>
    </source>
</evidence>
<keyword evidence="5" id="KW-1185">Reference proteome</keyword>
<dbReference type="GO" id="GO:0003700">
    <property type="term" value="F:DNA-binding transcription factor activity"/>
    <property type="evidence" value="ECO:0007669"/>
    <property type="project" value="TreeGrafter"/>
</dbReference>
<dbReference type="PANTHER" id="PTHR30055:SF226">
    <property type="entry name" value="HTH-TYPE TRANSCRIPTIONAL REGULATOR PKSA"/>
    <property type="match status" value="1"/>
</dbReference>
<name>A0A934U3Q1_9NOCA</name>